<accession>A0A1F4USH4</accession>
<dbReference type="PANTHER" id="PTHR10093">
    <property type="entry name" value="IRON-SULFUR CLUSTER ASSEMBLY ENZYME NIFU HOMOLOG"/>
    <property type="match status" value="1"/>
</dbReference>
<evidence type="ECO:0000313" key="2">
    <source>
        <dbReference type="EMBL" id="OGC47750.1"/>
    </source>
</evidence>
<sequence>MTDTLYKDEFLFHYKNQHNNKSLKIKSHVGKDVNSSCGDEISIELEVKDGIIKDVGYSSSGCIISTGAISILSDFIIGKNLDFVDKLNEDEYIKLLGIDLTFARRKCALVGFTALKNSLNKNEKK</sequence>
<dbReference type="GO" id="GO:0016226">
    <property type="term" value="P:iron-sulfur cluster assembly"/>
    <property type="evidence" value="ECO:0007669"/>
    <property type="project" value="InterPro"/>
</dbReference>
<evidence type="ECO:0000313" key="3">
    <source>
        <dbReference type="Proteomes" id="UP000176444"/>
    </source>
</evidence>
<proteinExistence type="predicted"/>
<dbReference type="SUPFAM" id="SSF82649">
    <property type="entry name" value="SufE/NifU"/>
    <property type="match status" value="1"/>
</dbReference>
<dbReference type="EMBL" id="MEUX01000010">
    <property type="protein sequence ID" value="OGC47750.1"/>
    <property type="molecule type" value="Genomic_DNA"/>
</dbReference>
<dbReference type="GO" id="GO:0051536">
    <property type="term" value="F:iron-sulfur cluster binding"/>
    <property type="evidence" value="ECO:0007669"/>
    <property type="project" value="InterPro"/>
</dbReference>
<dbReference type="Pfam" id="PF01592">
    <property type="entry name" value="NifU_N"/>
    <property type="match status" value="1"/>
</dbReference>
<dbReference type="InterPro" id="IPR002871">
    <property type="entry name" value="NIF_FeS_clus_asmbl_NifU_N"/>
</dbReference>
<comment type="caution">
    <text evidence="2">The sequence shown here is derived from an EMBL/GenBank/DDBJ whole genome shotgun (WGS) entry which is preliminary data.</text>
</comment>
<dbReference type="Gene3D" id="3.90.1010.10">
    <property type="match status" value="1"/>
</dbReference>
<dbReference type="GO" id="GO:0005506">
    <property type="term" value="F:iron ion binding"/>
    <property type="evidence" value="ECO:0007669"/>
    <property type="project" value="InterPro"/>
</dbReference>
<feature type="domain" description="NIF system FeS cluster assembly NifU N-terminal" evidence="1">
    <location>
        <begin position="6"/>
        <end position="124"/>
    </location>
</feature>
<dbReference type="AlphaFoldDB" id="A0A1F4USH4"/>
<name>A0A1F4USH4_UNCKA</name>
<evidence type="ECO:0000259" key="1">
    <source>
        <dbReference type="Pfam" id="PF01592"/>
    </source>
</evidence>
<protein>
    <recommendedName>
        <fullName evidence="1">NIF system FeS cluster assembly NifU N-terminal domain-containing protein</fullName>
    </recommendedName>
</protein>
<reference evidence="2 3" key="1">
    <citation type="journal article" date="2016" name="Nat. Commun.">
        <title>Thousands of microbial genomes shed light on interconnected biogeochemical processes in an aquifer system.</title>
        <authorList>
            <person name="Anantharaman K."/>
            <person name="Brown C.T."/>
            <person name="Hug L.A."/>
            <person name="Sharon I."/>
            <person name="Castelle C.J."/>
            <person name="Probst A.J."/>
            <person name="Thomas B.C."/>
            <person name="Singh A."/>
            <person name="Wilkins M.J."/>
            <person name="Karaoz U."/>
            <person name="Brodie E.L."/>
            <person name="Williams K.H."/>
            <person name="Hubbard S.S."/>
            <person name="Banfield J.F."/>
        </authorList>
    </citation>
    <scope>NUCLEOTIDE SEQUENCE [LARGE SCALE GENOMIC DNA]</scope>
</reference>
<dbReference type="CDD" id="cd06664">
    <property type="entry name" value="IscU_like"/>
    <property type="match status" value="1"/>
</dbReference>
<organism evidence="2 3">
    <name type="scientific">candidate division WWE3 bacterium RIFCSPHIGHO2_01_FULL_35_17</name>
    <dbReference type="NCBI Taxonomy" id="1802614"/>
    <lineage>
        <taxon>Bacteria</taxon>
        <taxon>Katanobacteria</taxon>
    </lineage>
</organism>
<dbReference type="Proteomes" id="UP000176444">
    <property type="component" value="Unassembled WGS sequence"/>
</dbReference>
<gene>
    <name evidence="2" type="ORF">A2713_01150</name>
</gene>